<comment type="subcellular location">
    <subcellularLocation>
        <location evidence="1">Cell envelope</location>
    </subcellularLocation>
</comment>
<dbReference type="InterPro" id="IPR012480">
    <property type="entry name" value="Hepar_II_III_C"/>
</dbReference>
<gene>
    <name evidence="5" type="ORF">ACFSYS_05075</name>
</gene>
<sequence length="932" mass="106583">MKSVKVILIVCFLICSNFSFGQGTGHPRIYITNEAKNDFVTSIEKVAWKKNLVEKKQQNLEKYLESWEKDPNWLVSRLQMNWKTKHDKVYLKGGDFSHSEGTAPVATVRYSGTRDWASDYKRPKLEDVEPYFDDPRGLFLENKNTGKKEWIHPSQAGFAIETINEQIMGLAEDAAFLYWLTNDEKYAEFAAPIFLTYMDGMHYRDAPIDLENSVQQHISGLASFEVIHEGIVVSLVSTYDFLYNYFEANNTSLDNAVAVFQKWGDQIIKNGIPDNNWNLFQARFLTYIGLVLDENATYKNGKGREYFLDHTFNTSTDRQLAIKESLLVYDHENGIWPESASYSVHVITTLLRIFTLLDHATNKNEFLNYPIVEKAALASFQYLFPNGYTVGFGDSNHKILPPENFELLIANYRKYDLHEKELLLSSLLNKIILEDLYTREADDFFQLFFYVDDLKTNDNKETPSLKSLTSPTFYASNVSMFNQRMGLGDDAIMVSTVGSFGNHAHANGISIELFANNYALGADMGKGPSYWHPTHREFYSRFPAHNTVIVDGKSDYSAMRSYNPFKLDNSYPKSGETPDFKTLTFSKVSFVEPETVSDQQRFTAIIKSHTAKSYMVDIFRSKKQQAGNQKHEYIYHNLGQSLNLYDKKNKHLELAPTEELSSKNGELKGYDYFSDKFKTETSRDIRAIFTLKSEGNPDNLMKLWIKGSPNQTIYSVKSPKSNALSKGTAPAEVVNEPLPTLILKRNEAAWENPFSVVFNPYIEGRENPVENVSFSSFEKYPHTQIINVLLHDKKTTDRIVVNASENDVAAEKSFHQKGLLSITRQLNARDTFDFLFLSGMYKYENNGWDIVSSGEAFTLSIEKTKSGYLLHNDHPITINMPFSKGKEPAELRLYQDGKLVSQRKGTTNRNNAEQLVFKLEKAYDKAVIVFPN</sequence>
<dbReference type="RefSeq" id="WP_251741825.1">
    <property type="nucleotide sequence ID" value="NZ_JBHUOJ010000009.1"/>
</dbReference>
<dbReference type="InterPro" id="IPR058849">
    <property type="entry name" value="Ulvan_lyase_2nd"/>
</dbReference>
<evidence type="ECO:0000313" key="6">
    <source>
        <dbReference type="Proteomes" id="UP001597438"/>
    </source>
</evidence>
<dbReference type="Proteomes" id="UP001597438">
    <property type="component" value="Unassembled WGS sequence"/>
</dbReference>
<feature type="chain" id="PRO_5046480402" evidence="2">
    <location>
        <begin position="22"/>
        <end position="932"/>
    </location>
</feature>
<evidence type="ECO:0000259" key="4">
    <source>
        <dbReference type="Pfam" id="PF26377"/>
    </source>
</evidence>
<feature type="domain" description="Endo-acting ulvan lyase 2nd" evidence="4">
    <location>
        <begin position="332"/>
        <end position="431"/>
    </location>
</feature>
<organism evidence="5 6">
    <name type="scientific">Christiangramia antarctica</name>
    <dbReference type="NCBI Taxonomy" id="2058158"/>
    <lineage>
        <taxon>Bacteria</taxon>
        <taxon>Pseudomonadati</taxon>
        <taxon>Bacteroidota</taxon>
        <taxon>Flavobacteriia</taxon>
        <taxon>Flavobacteriales</taxon>
        <taxon>Flavobacteriaceae</taxon>
        <taxon>Christiangramia</taxon>
    </lineage>
</organism>
<reference evidence="6" key="1">
    <citation type="journal article" date="2019" name="Int. J. Syst. Evol. Microbiol.">
        <title>The Global Catalogue of Microorganisms (GCM) 10K type strain sequencing project: providing services to taxonomists for standard genome sequencing and annotation.</title>
        <authorList>
            <consortium name="The Broad Institute Genomics Platform"/>
            <consortium name="The Broad Institute Genome Sequencing Center for Infectious Disease"/>
            <person name="Wu L."/>
            <person name="Ma J."/>
        </authorList>
    </citation>
    <scope>NUCLEOTIDE SEQUENCE [LARGE SCALE GENOMIC DNA]</scope>
    <source>
        <strain evidence="6">KCTC 52925</strain>
    </source>
</reference>
<evidence type="ECO:0000313" key="5">
    <source>
        <dbReference type="EMBL" id="MFD2832651.1"/>
    </source>
</evidence>
<comment type="caution">
    <text evidence="5">The sequence shown here is derived from an EMBL/GenBank/DDBJ whole genome shotgun (WGS) entry which is preliminary data.</text>
</comment>
<dbReference type="EMBL" id="JBHUOJ010000009">
    <property type="protein sequence ID" value="MFD2832651.1"/>
    <property type="molecule type" value="Genomic_DNA"/>
</dbReference>
<dbReference type="SUPFAM" id="SSF48230">
    <property type="entry name" value="Chondroitin AC/alginate lyase"/>
    <property type="match status" value="1"/>
</dbReference>
<dbReference type="Pfam" id="PF07940">
    <property type="entry name" value="Hepar_II_III_C"/>
    <property type="match status" value="1"/>
</dbReference>
<dbReference type="Pfam" id="PF26377">
    <property type="entry name" value="Ulvan_lyase_2nd"/>
    <property type="match status" value="1"/>
</dbReference>
<dbReference type="Gene3D" id="2.70.98.70">
    <property type="match status" value="1"/>
</dbReference>
<evidence type="ECO:0000256" key="2">
    <source>
        <dbReference type="SAM" id="SignalP"/>
    </source>
</evidence>
<feature type="signal peptide" evidence="2">
    <location>
        <begin position="1"/>
        <end position="21"/>
    </location>
</feature>
<accession>A0ABW5X0P6</accession>
<proteinExistence type="predicted"/>
<evidence type="ECO:0000256" key="1">
    <source>
        <dbReference type="ARBA" id="ARBA00004196"/>
    </source>
</evidence>
<protein>
    <submittedName>
        <fullName evidence="5">Heparinase II/III family protein</fullName>
    </submittedName>
</protein>
<feature type="domain" description="Heparinase II/III-like C-terminal" evidence="3">
    <location>
        <begin position="497"/>
        <end position="568"/>
    </location>
</feature>
<keyword evidence="2" id="KW-0732">Signal</keyword>
<name>A0ABW5X0P6_9FLAO</name>
<dbReference type="Gene3D" id="1.50.10.100">
    <property type="entry name" value="Chondroitin AC/alginate lyase"/>
    <property type="match status" value="1"/>
</dbReference>
<keyword evidence="6" id="KW-1185">Reference proteome</keyword>
<dbReference type="InterPro" id="IPR008929">
    <property type="entry name" value="Chondroitin_lyas"/>
</dbReference>
<evidence type="ECO:0000259" key="3">
    <source>
        <dbReference type="Pfam" id="PF07940"/>
    </source>
</evidence>